<keyword evidence="3" id="KW-1185">Reference proteome</keyword>
<accession>A0A1I4MDT1</accession>
<keyword evidence="1" id="KW-0812">Transmembrane</keyword>
<protein>
    <submittedName>
        <fullName evidence="2">Uncharacterized protein</fullName>
    </submittedName>
</protein>
<keyword evidence="1" id="KW-1133">Transmembrane helix</keyword>
<feature type="transmembrane region" description="Helical" evidence="1">
    <location>
        <begin position="6"/>
        <end position="23"/>
    </location>
</feature>
<proteinExistence type="predicted"/>
<reference evidence="3" key="1">
    <citation type="submission" date="2016-10" db="EMBL/GenBank/DDBJ databases">
        <authorList>
            <person name="Varghese N."/>
            <person name="Submissions S."/>
        </authorList>
    </citation>
    <scope>NUCLEOTIDE SEQUENCE [LARGE SCALE GENOMIC DNA]</scope>
    <source>
        <strain evidence="3">CGMCC 1.4250</strain>
    </source>
</reference>
<dbReference type="Proteomes" id="UP000198565">
    <property type="component" value="Unassembled WGS sequence"/>
</dbReference>
<evidence type="ECO:0000256" key="1">
    <source>
        <dbReference type="SAM" id="Phobius"/>
    </source>
</evidence>
<dbReference type="OrthoDB" id="2969671at2"/>
<gene>
    <name evidence="2" type="ORF">SAMN04487943_106193</name>
</gene>
<organism evidence="2 3">
    <name type="scientific">Gracilibacillus orientalis</name>
    <dbReference type="NCBI Taxonomy" id="334253"/>
    <lineage>
        <taxon>Bacteria</taxon>
        <taxon>Bacillati</taxon>
        <taxon>Bacillota</taxon>
        <taxon>Bacilli</taxon>
        <taxon>Bacillales</taxon>
        <taxon>Bacillaceae</taxon>
        <taxon>Gracilibacillus</taxon>
    </lineage>
</organism>
<sequence length="148" mass="17060">MWKKYTIVIAIIACIGTVLLFVIKDLQKASLVETVKVEEQYEDFIVHIRIEETNNGFQVLRSIQYIGEEVITIQHRTPLTQITINADNATFTGSPISKQMKPGYQYHPQQPLNFSALEKGDHKLFVHTQFFIDEESVNIKTEETISFQ</sequence>
<evidence type="ECO:0000313" key="3">
    <source>
        <dbReference type="Proteomes" id="UP000198565"/>
    </source>
</evidence>
<keyword evidence="1" id="KW-0472">Membrane</keyword>
<dbReference type="EMBL" id="FOTR01000006">
    <property type="protein sequence ID" value="SFM01454.1"/>
    <property type="molecule type" value="Genomic_DNA"/>
</dbReference>
<dbReference type="AlphaFoldDB" id="A0A1I4MDT1"/>
<dbReference type="RefSeq" id="WP_091484009.1">
    <property type="nucleotide sequence ID" value="NZ_FOTR01000006.1"/>
</dbReference>
<evidence type="ECO:0000313" key="2">
    <source>
        <dbReference type="EMBL" id="SFM01454.1"/>
    </source>
</evidence>
<dbReference type="STRING" id="334253.SAMN04487943_106193"/>
<name>A0A1I4MDT1_9BACI</name>